<comment type="caution">
    <text evidence="2">The sequence shown here is derived from an EMBL/GenBank/DDBJ whole genome shotgun (WGS) entry which is preliminary data.</text>
</comment>
<evidence type="ECO:0000259" key="1">
    <source>
        <dbReference type="Pfam" id="PF10105"/>
    </source>
</evidence>
<proteinExistence type="predicted"/>
<evidence type="ECO:0000313" key="2">
    <source>
        <dbReference type="EMBL" id="RKO67673.1"/>
    </source>
</evidence>
<dbReference type="AlphaFoldDB" id="A0A494WXH5"/>
<name>A0A494WXH5_9FIRM</name>
<evidence type="ECO:0000313" key="3">
    <source>
        <dbReference type="Proteomes" id="UP000271256"/>
    </source>
</evidence>
<accession>A0A494WXH5</accession>
<dbReference type="NCBIfam" id="TIGR03936">
    <property type="entry name" value="sam_1_link_chp"/>
    <property type="match status" value="1"/>
</dbReference>
<dbReference type="EMBL" id="RBWE01000001">
    <property type="protein sequence ID" value="RKO67673.1"/>
    <property type="molecule type" value="Genomic_DNA"/>
</dbReference>
<dbReference type="Proteomes" id="UP000271256">
    <property type="component" value="Unassembled WGS sequence"/>
</dbReference>
<dbReference type="InterPro" id="IPR018768">
    <property type="entry name" value="DUF2344"/>
</dbReference>
<dbReference type="OrthoDB" id="9780488at2"/>
<organism evidence="2 3">
    <name type="scientific">Desulfofundulus salinus</name>
    <dbReference type="NCBI Taxonomy" id="2419843"/>
    <lineage>
        <taxon>Bacteria</taxon>
        <taxon>Bacillati</taxon>
        <taxon>Bacillota</taxon>
        <taxon>Clostridia</taxon>
        <taxon>Eubacteriales</taxon>
        <taxon>Peptococcaceae</taxon>
        <taxon>Desulfofundulus</taxon>
    </lineage>
</organism>
<sequence length="242" mass="27308">MFTARNIIQEVSILPRYRIEFRKEGPARFISHLDLVRTLERAMRRAGLPLAFSQGFNPHPRFSLGAPLPVGVKGEKEYLDLELVAALPVDEMLKRLSDQLPRGLKMTRVWRIPGDAPALMATLEKATYRVDVSLAREITQEDLQRSIDGLLETPEVIITRRAGENREKVLDIRPGIYALSGRLEDGRIRLEMSLAVGNRGTVRPEEVVLVLAERFGLPVKDEQPDVIRTGLYPAEPEKFYGG</sequence>
<feature type="domain" description="DUF2344" evidence="1">
    <location>
        <begin position="16"/>
        <end position="204"/>
    </location>
</feature>
<protein>
    <submittedName>
        <fullName evidence="2">DUF2344 domain-containing protein</fullName>
    </submittedName>
</protein>
<keyword evidence="3" id="KW-1185">Reference proteome</keyword>
<dbReference type="Pfam" id="PF10105">
    <property type="entry name" value="DUF2344"/>
    <property type="match status" value="1"/>
</dbReference>
<reference evidence="2 3" key="1">
    <citation type="submission" date="2018-10" db="EMBL/GenBank/DDBJ databases">
        <authorList>
            <person name="Grouzdev D.S."/>
            <person name="Krutkina M.S."/>
            <person name="Tourova T.P."/>
            <person name="Nazina T.N."/>
        </authorList>
    </citation>
    <scope>NUCLEOTIDE SEQUENCE [LARGE SCALE GENOMIC DNA]</scope>
    <source>
        <strain evidence="2 3">435</strain>
    </source>
</reference>
<gene>
    <name evidence="2" type="ORF">D7024_12400</name>
</gene>